<protein>
    <submittedName>
        <fullName evidence="1">Uncharacterized protein</fullName>
    </submittedName>
</protein>
<comment type="caution">
    <text evidence="1">The sequence shown here is derived from an EMBL/GenBank/DDBJ whole genome shotgun (WGS) entry which is preliminary data.</text>
</comment>
<proteinExistence type="predicted"/>
<dbReference type="AlphaFoldDB" id="A0A7W5CBV0"/>
<evidence type="ECO:0000313" key="1">
    <source>
        <dbReference type="EMBL" id="MBB3153934.1"/>
    </source>
</evidence>
<sequence>MEWNYYNTFITVSPDCPAEFGLIPPDKKGGRTKPSLEYELAAEQPYQYTQEELLYEVHVRHKGIAPEELAERGAEIRETFFSKPTACMRASMLPKKYGWGLHFNQEGKLALIPRESEQYHQFAEGKQEGVKVLAGMRSSRKSTS</sequence>
<keyword evidence="2" id="KW-1185">Reference proteome</keyword>
<dbReference type="RefSeq" id="WP_183566462.1">
    <property type="nucleotide sequence ID" value="NZ_CBCSLB010000013.1"/>
</dbReference>
<dbReference type="Proteomes" id="UP000518605">
    <property type="component" value="Unassembled WGS sequence"/>
</dbReference>
<dbReference type="EMBL" id="JACHXW010000013">
    <property type="protein sequence ID" value="MBB3153934.1"/>
    <property type="molecule type" value="Genomic_DNA"/>
</dbReference>
<dbReference type="Pfam" id="PF19654">
    <property type="entry name" value="DUF6157"/>
    <property type="match status" value="1"/>
</dbReference>
<organism evidence="1 2">
    <name type="scientific">Paenibacillus endophyticus</name>
    <dbReference type="NCBI Taxonomy" id="1294268"/>
    <lineage>
        <taxon>Bacteria</taxon>
        <taxon>Bacillati</taxon>
        <taxon>Bacillota</taxon>
        <taxon>Bacilli</taxon>
        <taxon>Bacillales</taxon>
        <taxon>Paenibacillaceae</taxon>
        <taxon>Paenibacillus</taxon>
    </lineage>
</organism>
<name>A0A7W5CBV0_9BACL</name>
<dbReference type="InterPro" id="IPR046155">
    <property type="entry name" value="DUF6157"/>
</dbReference>
<accession>A0A7W5CBV0</accession>
<gene>
    <name evidence="1" type="ORF">FHS16_004010</name>
</gene>
<evidence type="ECO:0000313" key="2">
    <source>
        <dbReference type="Proteomes" id="UP000518605"/>
    </source>
</evidence>
<reference evidence="1 2" key="1">
    <citation type="submission" date="2020-08" db="EMBL/GenBank/DDBJ databases">
        <title>Genomic Encyclopedia of Type Strains, Phase III (KMG-III): the genomes of soil and plant-associated and newly described type strains.</title>
        <authorList>
            <person name="Whitman W."/>
        </authorList>
    </citation>
    <scope>NUCLEOTIDE SEQUENCE [LARGE SCALE GENOMIC DNA]</scope>
    <source>
        <strain evidence="1 2">CECT 8234</strain>
    </source>
</reference>